<sequence>MGIGRYGSKQQPKHSVLETPRSSKQQSQHSVLETNEKFVKEIEIKYKGAKDIQHEDKPPERSRLNIGSIISFGNRMFFPSSSHCGFDVLKEKTQDSFIYDQDANELIASNEDKNNLSDDLPPLEIVQQMIVYETHLRLSESVQQLMDFYHEDEHAVTLIHDYLQKSVVEKFGYKHVNALRTALARFPDDPIVQSAFYIKYNRITQGKMNVDEPVIDIDLYKLNGEQTTLLSQICLNHRPMILVAGSTEAHAKDQWPIGKTISCNNQPKIMEERLEIANRFCNEFKLEMPVLIDNMDNTFHSTYGAWPFRFYIIHNGKLVFKAQPGQDNYAYNLDELDEWIEQYRHQIQEQ</sequence>
<comment type="similarity">
    <text evidence="1">Belongs to the iodothyronine deiodinase family.</text>
</comment>
<dbReference type="Proteomes" id="UP000682733">
    <property type="component" value="Unassembled WGS sequence"/>
</dbReference>
<dbReference type="PANTHER" id="PTHR11781">
    <property type="entry name" value="IODOTHYRONINE DEIODINASE"/>
    <property type="match status" value="1"/>
</dbReference>
<evidence type="ECO:0000313" key="3">
    <source>
        <dbReference type="EMBL" id="CAF1468368.1"/>
    </source>
</evidence>
<dbReference type="GO" id="GO:0042446">
    <property type="term" value="P:hormone biosynthetic process"/>
    <property type="evidence" value="ECO:0007669"/>
    <property type="project" value="UniProtKB-KW"/>
</dbReference>
<accession>A0A8S2SZE9</accession>
<keyword evidence="1" id="KW-0893">Thyroid hormones biosynthesis</keyword>
<dbReference type="InterPro" id="IPR000643">
    <property type="entry name" value="Iodothyronine_deiodinase"/>
</dbReference>
<gene>
    <name evidence="3" type="ORF">OVA965_LOCUS35549</name>
    <name evidence="4" type="ORF">TMI583_LOCUS36520</name>
</gene>
<dbReference type="PANTHER" id="PTHR11781:SF22">
    <property type="entry name" value="TYPE I IODOTHYRONINE DEIODINASE"/>
    <property type="match status" value="1"/>
</dbReference>
<dbReference type="Gene3D" id="3.40.30.10">
    <property type="entry name" value="Glutaredoxin"/>
    <property type="match status" value="1"/>
</dbReference>
<evidence type="ECO:0000313" key="4">
    <source>
        <dbReference type="EMBL" id="CAF4260593.1"/>
    </source>
</evidence>
<reference evidence="4" key="1">
    <citation type="submission" date="2021-02" db="EMBL/GenBank/DDBJ databases">
        <authorList>
            <person name="Nowell W R."/>
        </authorList>
    </citation>
    <scope>NUCLEOTIDE SEQUENCE</scope>
</reference>
<evidence type="ECO:0000256" key="1">
    <source>
        <dbReference type="RuleBase" id="RU000676"/>
    </source>
</evidence>
<proteinExistence type="inferred from homology"/>
<feature type="region of interest" description="Disordered" evidence="2">
    <location>
        <begin position="1"/>
        <end position="34"/>
    </location>
</feature>
<dbReference type="GO" id="GO:0004800">
    <property type="term" value="F:thyroxine 5'-deiodinase activity"/>
    <property type="evidence" value="ECO:0007669"/>
    <property type="project" value="InterPro"/>
</dbReference>
<evidence type="ECO:0000256" key="2">
    <source>
        <dbReference type="SAM" id="MobiDB-lite"/>
    </source>
</evidence>
<evidence type="ECO:0000313" key="5">
    <source>
        <dbReference type="Proteomes" id="UP000682733"/>
    </source>
</evidence>
<comment type="caution">
    <text evidence="4">The sequence shown here is derived from an EMBL/GenBank/DDBJ whole genome shotgun (WGS) entry which is preliminary data.</text>
</comment>
<dbReference type="Proteomes" id="UP000677228">
    <property type="component" value="Unassembled WGS sequence"/>
</dbReference>
<feature type="compositionally biased region" description="Polar residues" evidence="2">
    <location>
        <begin position="20"/>
        <end position="33"/>
    </location>
</feature>
<keyword evidence="1" id="KW-0560">Oxidoreductase</keyword>
<protein>
    <recommendedName>
        <fullName evidence="1">Iodothyronine deiodinase</fullName>
    </recommendedName>
</protein>
<dbReference type="SUPFAM" id="SSF52833">
    <property type="entry name" value="Thioredoxin-like"/>
    <property type="match status" value="1"/>
</dbReference>
<name>A0A8S2SZE9_9BILA</name>
<dbReference type="EMBL" id="CAJOBA010052997">
    <property type="protein sequence ID" value="CAF4260593.1"/>
    <property type="molecule type" value="Genomic_DNA"/>
</dbReference>
<keyword evidence="1" id="KW-0712">Selenocysteine</keyword>
<dbReference type="InterPro" id="IPR036249">
    <property type="entry name" value="Thioredoxin-like_sf"/>
</dbReference>
<dbReference type="EMBL" id="CAJNOK010031114">
    <property type="protein sequence ID" value="CAF1468368.1"/>
    <property type="molecule type" value="Genomic_DNA"/>
</dbReference>
<organism evidence="4 5">
    <name type="scientific">Didymodactylos carnosus</name>
    <dbReference type="NCBI Taxonomy" id="1234261"/>
    <lineage>
        <taxon>Eukaryota</taxon>
        <taxon>Metazoa</taxon>
        <taxon>Spiralia</taxon>
        <taxon>Gnathifera</taxon>
        <taxon>Rotifera</taxon>
        <taxon>Eurotatoria</taxon>
        <taxon>Bdelloidea</taxon>
        <taxon>Philodinida</taxon>
        <taxon>Philodinidae</taxon>
        <taxon>Didymodactylos</taxon>
    </lineage>
</organism>
<dbReference type="Pfam" id="PF00837">
    <property type="entry name" value="T4_deiodinase"/>
    <property type="match status" value="1"/>
</dbReference>
<comment type="function">
    <text evidence="1">Responsible for the deiodination of T4 (3,5,3',5'-tetraiodothyronine).</text>
</comment>
<dbReference type="AlphaFoldDB" id="A0A8S2SZE9"/>